<evidence type="ECO:0000259" key="7">
    <source>
        <dbReference type="PROSITE" id="PS50110"/>
    </source>
</evidence>
<feature type="region of interest" description="Disordered" evidence="3">
    <location>
        <begin position="890"/>
        <end position="949"/>
    </location>
</feature>
<feature type="transmembrane region" description="Helical" evidence="4">
    <location>
        <begin position="355"/>
        <end position="372"/>
    </location>
</feature>
<feature type="region of interest" description="Disordered" evidence="3">
    <location>
        <begin position="1230"/>
        <end position="1264"/>
    </location>
</feature>
<keyword evidence="4" id="KW-0812">Transmembrane</keyword>
<sequence>MHSFLPFKHSRLRVYMPLFAALLLVLTPGMGAADPAPASPVPEVSTATPSVVQEALQAVVEQTAPETPAAPVVQTASALPAVSGEPGSALAKEGASVPLQAEWLLDPKGTHTLTDVLSPNAQKEFKPYEPESLPHQAGTIWMRLEVEGKAPVFPLVLDLNTRIAGQLPGIPQVWLVRPGESNGTPVRPSSDGLYSLPNPLPDQTGIYIRVNGIPAPGFAPMLRNAASLTLVDELGTQPQLVLLAVLLFLCLLRGVTERREWRMWAALYIAAVWVQAFWGLPTTPAGEVSRWDMPGLLAPGVALLILPHVGRHMLRTRHHAPFIDMQFVLLALFGIALSVAPLIPGYTWTLQFLPLWPLFMLLLLPGTLAACARRLPGAKRFLLICILPPLGMLALFPLSRLLPESLIGLLPHALDGFMTPGVVSLIPLTGLTLSALFAALSPSPKPLPAPNRSTRDTKTGRAGVAALELGGASKASETSFERLPSLSAEPEGLELANFPNKKPSSANVHSEPARAAEASRPTSRTPEKRPYPQALQAPLSAGMVEESLRAPLDALLRAISAVDQSQLSAEARRRTDALGVAGRNLATAIGNMGRGVSLSQDFDRKERFDLNQLLLETHEAVSSLAESKNLGLSWFTAPYLPRCYEGRRAQLANVLALLVESAVLATDRGMVQIRAQRLPESTDPGHLLFTVSDTGSGMPPLERSTLALVRTWELVGPDGELVSLESGPKGTTISFSMRLTARIEQQPIPAAPEPDKETLSRLPASSLRIIVASNVPANRQMLSYYLDELPHEIIEARSAEEAKALYRRTPGALIIFDDDMPEESIADAVADIRIFEGEHNFPLASILALVNSNEQIDALRRAGCTHFLKKPITRKDLRVLTLRLAPVSRRFKDTDGAPQKTAPKPQAPSAKGSPRVSPDIPNLPELPEPAKPLAPALSAPRDSHAAEPAPVKRGIFASLFARFRKQAKPAAPEAPTVVDQVDEPVMTLTEKAPEKPIKLSSVGEPMPISKASPEEAPAPRPRPERPNPLEERAKHMPAQSSAPTNAAEWVGEPMPITKKQDSDQGLAKQVEAPLEMPTQEKEAEKRPAPEHASAPQRSEAATPLNTVPDLNLDEWVGEPTPIIKPLPVSAPLPAPEEAPLTLEPEQKVSPKKRDNAPLTLAPADDAPLTLTAQTDKADEPLMLGTPLPDKKSSLSNDVLMLDEPLGNQPELSLAGLGLEPQAEVINLTEPVRKPTPAQPAEKDAPIPDLFGDARPAPQPGPRSLLDEAACLAPCGQGSRPTASTNELAIDDIVELGVPVAPVIQPATEKDIALPEPQEDTLPHVLPAGDGEAAAQEQPVPAIPETPEQEPALPTKDGQKGPLQDAEQESEASDEAIRALLTELDEALERAIQGEQSGDAQMVCQAAAHIGRLAETYDLRVLDDPARCLEEVACSGNMDEIVQLMPDLVSAINRNRASFEEAERDG</sequence>
<evidence type="ECO:0000256" key="1">
    <source>
        <dbReference type="ARBA" id="ARBA00022553"/>
    </source>
</evidence>
<evidence type="ECO:0000313" key="8">
    <source>
        <dbReference type="EMBL" id="EFV44189.2"/>
    </source>
</evidence>
<feature type="compositionally biased region" description="Basic and acidic residues" evidence="3">
    <location>
        <begin position="1144"/>
        <end position="1155"/>
    </location>
</feature>
<dbReference type="SUPFAM" id="SSF52172">
    <property type="entry name" value="CheY-like"/>
    <property type="match status" value="1"/>
</dbReference>
<feature type="region of interest" description="Disordered" evidence="3">
    <location>
        <begin position="991"/>
        <end position="1113"/>
    </location>
</feature>
<feature type="transmembrane region" description="Helical" evidence="4">
    <location>
        <begin position="322"/>
        <end position="343"/>
    </location>
</feature>
<dbReference type="PANTHER" id="PTHR45339:SF5">
    <property type="entry name" value="HISTIDINE KINASE"/>
    <property type="match status" value="1"/>
</dbReference>
<feature type="transmembrane region" description="Helical" evidence="4">
    <location>
        <begin position="240"/>
        <end position="256"/>
    </location>
</feature>
<gene>
    <name evidence="8" type="ORF">HMPREF0179_01995</name>
</gene>
<dbReference type="Proteomes" id="UP000006034">
    <property type="component" value="Unassembled WGS sequence"/>
</dbReference>
<feature type="region of interest" description="Disordered" evidence="3">
    <location>
        <begin position="1127"/>
        <end position="1194"/>
    </location>
</feature>
<evidence type="ECO:0000256" key="5">
    <source>
        <dbReference type="SAM" id="SignalP"/>
    </source>
</evidence>
<feature type="compositionally biased region" description="Low complexity" evidence="3">
    <location>
        <begin position="1156"/>
        <end position="1172"/>
    </location>
</feature>
<keyword evidence="4" id="KW-1133">Transmembrane helix</keyword>
<evidence type="ECO:0000256" key="2">
    <source>
        <dbReference type="PROSITE-ProRule" id="PRU00169"/>
    </source>
</evidence>
<feature type="transmembrane region" description="Helical" evidence="4">
    <location>
        <begin position="381"/>
        <end position="402"/>
    </location>
</feature>
<evidence type="ECO:0000313" key="9">
    <source>
        <dbReference type="Proteomes" id="UP000006034"/>
    </source>
</evidence>
<dbReference type="GO" id="GO:0000160">
    <property type="term" value="P:phosphorelay signal transduction system"/>
    <property type="evidence" value="ECO:0007669"/>
    <property type="project" value="InterPro"/>
</dbReference>
<dbReference type="EMBL" id="ADCP02000001">
    <property type="protein sequence ID" value="EFV44189.2"/>
    <property type="molecule type" value="Genomic_DNA"/>
</dbReference>
<dbReference type="PANTHER" id="PTHR45339">
    <property type="entry name" value="HYBRID SIGNAL TRANSDUCTION HISTIDINE KINASE J"/>
    <property type="match status" value="1"/>
</dbReference>
<dbReference type="SMART" id="SM00448">
    <property type="entry name" value="REC"/>
    <property type="match status" value="1"/>
</dbReference>
<feature type="compositionally biased region" description="Pro residues" evidence="3">
    <location>
        <begin position="1127"/>
        <end position="1136"/>
    </location>
</feature>
<keyword evidence="5" id="KW-0732">Signal</keyword>
<dbReference type="STRING" id="563192.HMPREF0179_01995"/>
<feature type="compositionally biased region" description="Low complexity" evidence="3">
    <location>
        <begin position="897"/>
        <end position="911"/>
    </location>
</feature>
<evidence type="ECO:0000256" key="3">
    <source>
        <dbReference type="SAM" id="MobiDB-lite"/>
    </source>
</evidence>
<dbReference type="Gene3D" id="3.40.50.2300">
    <property type="match status" value="1"/>
</dbReference>
<comment type="caution">
    <text evidence="8">The sequence shown here is derived from an EMBL/GenBank/DDBJ whole genome shotgun (WGS) entry which is preliminary data.</text>
</comment>
<feature type="transmembrane region" description="Helical" evidence="4">
    <location>
        <begin position="263"/>
        <end position="281"/>
    </location>
</feature>
<reference evidence="8 9" key="1">
    <citation type="submission" date="2010-10" db="EMBL/GenBank/DDBJ databases">
        <authorList>
            <consortium name="The Broad Institute Genome Sequencing Platform"/>
            <person name="Ward D."/>
            <person name="Earl A."/>
            <person name="Feldgarden M."/>
            <person name="Young S.K."/>
            <person name="Gargeya S."/>
            <person name="Zeng Q."/>
            <person name="Alvarado L."/>
            <person name="Berlin A."/>
            <person name="Bochicchio J."/>
            <person name="Chapman S.B."/>
            <person name="Chen Z."/>
            <person name="Freedman E."/>
            <person name="Gellesch M."/>
            <person name="Goldberg J."/>
            <person name="Griggs A."/>
            <person name="Gujja S."/>
            <person name="Heilman E."/>
            <person name="Heiman D."/>
            <person name="Howarth C."/>
            <person name="Mehta T."/>
            <person name="Neiman D."/>
            <person name="Pearson M."/>
            <person name="Roberts A."/>
            <person name="Saif S."/>
            <person name="Shea T."/>
            <person name="Shenoy N."/>
            <person name="Sisk P."/>
            <person name="Stolte C."/>
            <person name="Sykes S."/>
            <person name="White J."/>
            <person name="Yandava C."/>
            <person name="Allen-Vercoe E."/>
            <person name="Sibley C."/>
            <person name="Ambrose C.E."/>
            <person name="Strauss J."/>
            <person name="Daigneault M."/>
            <person name="Haas B."/>
            <person name="Nusbaum C."/>
            <person name="Birren B."/>
        </authorList>
    </citation>
    <scope>NUCLEOTIDE SEQUENCE [LARGE SCALE GENOMIC DNA]</scope>
    <source>
        <strain evidence="8 9">3_1_6</strain>
    </source>
</reference>
<dbReference type="PROSITE" id="PS50109">
    <property type="entry name" value="HIS_KIN"/>
    <property type="match status" value="1"/>
</dbReference>
<feature type="modified residue" description="4-aspartylphosphate" evidence="2">
    <location>
        <position position="817"/>
    </location>
</feature>
<feature type="region of interest" description="Disordered" evidence="3">
    <location>
        <begin position="495"/>
        <end position="530"/>
    </location>
</feature>
<evidence type="ECO:0000256" key="4">
    <source>
        <dbReference type="SAM" id="Phobius"/>
    </source>
</evidence>
<feature type="domain" description="Response regulatory" evidence="7">
    <location>
        <begin position="768"/>
        <end position="885"/>
    </location>
</feature>
<reference evidence="8 9" key="2">
    <citation type="submission" date="2013-04" db="EMBL/GenBank/DDBJ databases">
        <title>The Genome Sequence of Bilophila wadsworthia 3_1_6.</title>
        <authorList>
            <consortium name="The Broad Institute Genomics Platform"/>
            <person name="Earl A."/>
            <person name="Ward D."/>
            <person name="Feldgarden M."/>
            <person name="Gevers D."/>
            <person name="Sibley C."/>
            <person name="Strauss J."/>
            <person name="Allen-Vercoe E."/>
            <person name="Walker B."/>
            <person name="Young S."/>
            <person name="Zeng Q."/>
            <person name="Gargeya S."/>
            <person name="Fitzgerald M."/>
            <person name="Haas B."/>
            <person name="Abouelleil A."/>
            <person name="Allen A.W."/>
            <person name="Alvarado L."/>
            <person name="Arachchi H.M."/>
            <person name="Berlin A.M."/>
            <person name="Chapman S.B."/>
            <person name="Gainer-Dewar J."/>
            <person name="Goldberg J."/>
            <person name="Griggs A."/>
            <person name="Gujja S."/>
            <person name="Hansen M."/>
            <person name="Howarth C."/>
            <person name="Imamovic A."/>
            <person name="Ireland A."/>
            <person name="Larimer J."/>
            <person name="McCowan C."/>
            <person name="Murphy C."/>
            <person name="Pearson M."/>
            <person name="Poon T.W."/>
            <person name="Priest M."/>
            <person name="Roberts A."/>
            <person name="Saif S."/>
            <person name="Shea T."/>
            <person name="Sisk P."/>
            <person name="Sykes S."/>
            <person name="Wortman J."/>
            <person name="Nusbaum C."/>
            <person name="Birren B."/>
        </authorList>
    </citation>
    <scope>NUCLEOTIDE SEQUENCE [LARGE SCALE GENOMIC DNA]</scope>
    <source>
        <strain evidence="8 9">3_1_6</strain>
    </source>
</reference>
<organism evidence="8 9">
    <name type="scientific">Bilophila wadsworthia (strain 3_1_6)</name>
    <dbReference type="NCBI Taxonomy" id="563192"/>
    <lineage>
        <taxon>Bacteria</taxon>
        <taxon>Pseudomonadati</taxon>
        <taxon>Thermodesulfobacteriota</taxon>
        <taxon>Desulfovibrionia</taxon>
        <taxon>Desulfovibrionales</taxon>
        <taxon>Desulfovibrionaceae</taxon>
        <taxon>Bilophila</taxon>
    </lineage>
</organism>
<evidence type="ECO:0008006" key="10">
    <source>
        <dbReference type="Google" id="ProtNLM"/>
    </source>
</evidence>
<feature type="domain" description="Histidine kinase" evidence="6">
    <location>
        <begin position="543"/>
        <end position="741"/>
    </location>
</feature>
<dbReference type="SUPFAM" id="SSF55874">
    <property type="entry name" value="ATPase domain of HSP90 chaperone/DNA topoisomerase II/histidine kinase"/>
    <property type="match status" value="1"/>
</dbReference>
<feature type="signal peptide" evidence="5">
    <location>
        <begin position="1"/>
        <end position="32"/>
    </location>
</feature>
<feature type="transmembrane region" description="Helical" evidence="4">
    <location>
        <begin position="293"/>
        <end position="310"/>
    </location>
</feature>
<feature type="compositionally biased region" description="Basic and acidic residues" evidence="3">
    <location>
        <begin position="1078"/>
        <end position="1089"/>
    </location>
</feature>
<dbReference type="InterPro" id="IPR011006">
    <property type="entry name" value="CheY-like_superfamily"/>
</dbReference>
<accession>E5Y731</accession>
<protein>
    <recommendedName>
        <fullName evidence="10">Response regulatory domain-containing protein</fullName>
    </recommendedName>
</protein>
<feature type="region of interest" description="Disordered" evidence="3">
    <location>
        <begin position="1343"/>
        <end position="1373"/>
    </location>
</feature>
<dbReference type="Gene3D" id="3.30.565.10">
    <property type="entry name" value="Histidine kinase-like ATPase, C-terminal domain"/>
    <property type="match status" value="1"/>
</dbReference>
<feature type="chain" id="PRO_5003203255" description="Response regulatory domain-containing protein" evidence="5">
    <location>
        <begin position="33"/>
        <end position="1465"/>
    </location>
</feature>
<dbReference type="eggNOG" id="COG4191">
    <property type="taxonomic scope" value="Bacteria"/>
</dbReference>
<dbReference type="InterPro" id="IPR005467">
    <property type="entry name" value="His_kinase_dom"/>
</dbReference>
<dbReference type="InterPro" id="IPR001789">
    <property type="entry name" value="Sig_transdc_resp-reg_receiver"/>
</dbReference>
<evidence type="ECO:0000259" key="6">
    <source>
        <dbReference type="PROSITE" id="PS50109"/>
    </source>
</evidence>
<dbReference type="OrthoDB" id="5449321at2"/>
<dbReference type="HOGENOM" id="CLU_250497_0_0_7"/>
<name>E5Y731_BILW3</name>
<keyword evidence="1 2" id="KW-0597">Phosphoprotein</keyword>
<feature type="compositionally biased region" description="Basic and acidic residues" evidence="3">
    <location>
        <begin position="1021"/>
        <end position="1034"/>
    </location>
</feature>
<keyword evidence="4" id="KW-0472">Membrane</keyword>
<keyword evidence="9" id="KW-1185">Reference proteome</keyword>
<proteinExistence type="predicted"/>
<dbReference type="PROSITE" id="PS50110">
    <property type="entry name" value="RESPONSE_REGULATORY"/>
    <property type="match status" value="1"/>
</dbReference>
<dbReference type="InterPro" id="IPR036890">
    <property type="entry name" value="HATPase_C_sf"/>
</dbReference>